<feature type="active site" description="Charge relay system" evidence="8">
    <location>
        <position position="96"/>
    </location>
</feature>
<dbReference type="Gene3D" id="3.90.1300.10">
    <property type="entry name" value="Amidase signature (AS) domain"/>
    <property type="match status" value="1"/>
</dbReference>
<dbReference type="NCBIfam" id="TIGR00132">
    <property type="entry name" value="gatA"/>
    <property type="match status" value="1"/>
</dbReference>
<dbReference type="PANTHER" id="PTHR11895:SF151">
    <property type="entry name" value="GLUTAMYL-TRNA(GLN) AMIDOTRANSFERASE SUBUNIT A"/>
    <property type="match status" value="1"/>
</dbReference>
<dbReference type="AlphaFoldDB" id="A0A6J4H2V0"/>
<accession>A0A6J4H2V0</accession>
<dbReference type="HAMAP" id="MF_00120">
    <property type="entry name" value="GatA"/>
    <property type="match status" value="1"/>
</dbReference>
<evidence type="ECO:0000256" key="5">
    <source>
        <dbReference type="ARBA" id="ARBA00022917"/>
    </source>
</evidence>
<evidence type="ECO:0000313" key="11">
    <source>
        <dbReference type="EMBL" id="CAA9209779.1"/>
    </source>
</evidence>
<evidence type="ECO:0000256" key="8">
    <source>
        <dbReference type="HAMAP-Rule" id="MF_00120"/>
    </source>
</evidence>
<feature type="active site" description="Acyl-ester intermediate" evidence="8">
    <location>
        <position position="195"/>
    </location>
</feature>
<evidence type="ECO:0000256" key="9">
    <source>
        <dbReference type="SAM" id="MobiDB-lite"/>
    </source>
</evidence>
<evidence type="ECO:0000256" key="1">
    <source>
        <dbReference type="ARBA" id="ARBA00008069"/>
    </source>
</evidence>
<dbReference type="GO" id="GO:0005524">
    <property type="term" value="F:ATP binding"/>
    <property type="evidence" value="ECO:0007669"/>
    <property type="project" value="UniProtKB-KW"/>
</dbReference>
<dbReference type="PANTHER" id="PTHR11895">
    <property type="entry name" value="TRANSAMIDASE"/>
    <property type="match status" value="1"/>
</dbReference>
<dbReference type="EMBL" id="CADCSY010000005">
    <property type="protein sequence ID" value="CAA9209779.1"/>
    <property type="molecule type" value="Genomic_DNA"/>
</dbReference>
<dbReference type="PROSITE" id="PS00571">
    <property type="entry name" value="AMIDASES"/>
    <property type="match status" value="1"/>
</dbReference>
<keyword evidence="5 8" id="KW-0648">Protein biosynthesis</keyword>
<keyword evidence="3 8" id="KW-0547">Nucleotide-binding</keyword>
<reference evidence="11" key="1">
    <citation type="submission" date="2020-02" db="EMBL/GenBank/DDBJ databases">
        <authorList>
            <person name="Meier V. D."/>
        </authorList>
    </citation>
    <scope>NUCLEOTIDE SEQUENCE</scope>
    <source>
        <strain evidence="11">AVDCRST_MAG20</strain>
    </source>
</reference>
<dbReference type="InterPro" id="IPR036928">
    <property type="entry name" value="AS_sf"/>
</dbReference>
<dbReference type="GO" id="GO:0030956">
    <property type="term" value="C:glutamyl-tRNA(Gln) amidotransferase complex"/>
    <property type="evidence" value="ECO:0007669"/>
    <property type="project" value="InterPro"/>
</dbReference>
<comment type="catalytic activity">
    <reaction evidence="7 8">
        <text>L-glutamyl-tRNA(Gln) + L-glutamine + ATP + H2O = L-glutaminyl-tRNA(Gln) + L-glutamate + ADP + phosphate + H(+)</text>
        <dbReference type="Rhea" id="RHEA:17521"/>
        <dbReference type="Rhea" id="RHEA-COMP:9681"/>
        <dbReference type="Rhea" id="RHEA-COMP:9684"/>
        <dbReference type="ChEBI" id="CHEBI:15377"/>
        <dbReference type="ChEBI" id="CHEBI:15378"/>
        <dbReference type="ChEBI" id="CHEBI:29985"/>
        <dbReference type="ChEBI" id="CHEBI:30616"/>
        <dbReference type="ChEBI" id="CHEBI:43474"/>
        <dbReference type="ChEBI" id="CHEBI:58359"/>
        <dbReference type="ChEBI" id="CHEBI:78520"/>
        <dbReference type="ChEBI" id="CHEBI:78521"/>
        <dbReference type="ChEBI" id="CHEBI:456216"/>
        <dbReference type="EC" id="6.3.5.7"/>
    </reaction>
</comment>
<evidence type="ECO:0000256" key="7">
    <source>
        <dbReference type="ARBA" id="ARBA00047407"/>
    </source>
</evidence>
<dbReference type="InterPro" id="IPR004412">
    <property type="entry name" value="GatA"/>
</dbReference>
<comment type="function">
    <text evidence="6 8">Allows the formation of correctly charged Gln-tRNA(Gln) through the transamidation of misacylated Glu-tRNA(Gln) in organisms which lack glutaminyl-tRNA synthetase. The reaction takes place in the presence of glutamine and ATP through an activated gamma-phospho-Glu-tRNA(Gln).</text>
</comment>
<protein>
    <recommendedName>
        <fullName evidence="8">Glutamyl-tRNA(Gln) amidotransferase subunit A</fullName>
        <shortName evidence="8">Glu-ADT subunit A</shortName>
        <ecNumber evidence="8">6.3.5.7</ecNumber>
    </recommendedName>
</protein>
<evidence type="ECO:0000256" key="3">
    <source>
        <dbReference type="ARBA" id="ARBA00022741"/>
    </source>
</evidence>
<comment type="similarity">
    <text evidence="1 8">Belongs to the amidase family. GatA subfamily.</text>
</comment>
<dbReference type="GO" id="GO:0016740">
    <property type="term" value="F:transferase activity"/>
    <property type="evidence" value="ECO:0007669"/>
    <property type="project" value="UniProtKB-KW"/>
</dbReference>
<dbReference type="GO" id="GO:0006412">
    <property type="term" value="P:translation"/>
    <property type="evidence" value="ECO:0007669"/>
    <property type="project" value="UniProtKB-UniRule"/>
</dbReference>
<dbReference type="InterPro" id="IPR020556">
    <property type="entry name" value="Amidase_CS"/>
</dbReference>
<dbReference type="EC" id="6.3.5.7" evidence="8"/>
<keyword evidence="2 8" id="KW-0436">Ligase</keyword>
<evidence type="ECO:0000256" key="2">
    <source>
        <dbReference type="ARBA" id="ARBA00022598"/>
    </source>
</evidence>
<dbReference type="InterPro" id="IPR023631">
    <property type="entry name" value="Amidase_dom"/>
</dbReference>
<dbReference type="Pfam" id="PF01425">
    <property type="entry name" value="Amidase"/>
    <property type="match status" value="1"/>
</dbReference>
<comment type="subunit">
    <text evidence="8">Heterotrimer of A, B and C subunits.</text>
</comment>
<dbReference type="GO" id="GO:0050567">
    <property type="term" value="F:glutaminyl-tRNA synthase (glutamine-hydrolyzing) activity"/>
    <property type="evidence" value="ECO:0007669"/>
    <property type="project" value="UniProtKB-UniRule"/>
</dbReference>
<sequence length="509" mass="51630">MSERDTSGPGGRQGAEEVGGLEASALQLAAQVRSGARSAVSVVEDHLAGIAAGDGEIHAFNHVMEEEALAAASRVDERLAAGEDPGPLAGVPVALKDNLCTRGVPTTCSSRILEGWLPPYDATVVARLAASGAIAIGKANLDEFAMGSSTEHSAFGPTRNPHDTGRVPGGSSGGSAAAVAAGFAPLGLGSDTGGSVRLPAAYCGVVGMKPTYGAVSRYGLIAFASSLDQIGPFGRTVADAAALLEVVAGHDPLDSTSIDAPAPAVSAVLDAGVEGLRIGLVTELSGEGTDPDVRRRVAAAAEALEAAGAKVEDVSVPATTLGLSAYYLIAPAEASSNLARYDGVRYGLRVDAPTNGGMNVASRTAGFGDEVKRRIMLGTYALSAGYYDAYYGKAQQVRTLIIRDFAAAYERFDLLLSPTAPTTAFPFGAKTADPLSMYLTDVCTIPSNLAGDPAISVPYGLGDDGMPIGVQLLGPALSEPTLFRAAAVLEHSMAPTGDGGPAAGRERTT</sequence>
<evidence type="ECO:0000256" key="6">
    <source>
        <dbReference type="ARBA" id="ARBA00025295"/>
    </source>
</evidence>
<gene>
    <name evidence="8" type="primary">gatA</name>
    <name evidence="11" type="ORF">AVDCRST_MAG20-133</name>
</gene>
<feature type="region of interest" description="Disordered" evidence="9">
    <location>
        <begin position="149"/>
        <end position="173"/>
    </location>
</feature>
<dbReference type="SUPFAM" id="SSF75304">
    <property type="entry name" value="Amidase signature (AS) enzymes"/>
    <property type="match status" value="1"/>
</dbReference>
<feature type="domain" description="Amidase" evidence="10">
    <location>
        <begin position="42"/>
        <end position="482"/>
    </location>
</feature>
<evidence type="ECO:0000256" key="4">
    <source>
        <dbReference type="ARBA" id="ARBA00022840"/>
    </source>
</evidence>
<organism evidence="11">
    <name type="scientific">uncultured Acidimicrobiales bacterium</name>
    <dbReference type="NCBI Taxonomy" id="310071"/>
    <lineage>
        <taxon>Bacteria</taxon>
        <taxon>Bacillati</taxon>
        <taxon>Actinomycetota</taxon>
        <taxon>Acidimicrobiia</taxon>
        <taxon>Acidimicrobiales</taxon>
        <taxon>environmental samples</taxon>
    </lineage>
</organism>
<feature type="active site" description="Charge relay system" evidence="8">
    <location>
        <position position="171"/>
    </location>
</feature>
<keyword evidence="11" id="KW-0808">Transferase</keyword>
<name>A0A6J4H2V0_9ACTN</name>
<keyword evidence="4 8" id="KW-0067">ATP-binding</keyword>
<dbReference type="InterPro" id="IPR000120">
    <property type="entry name" value="Amidase"/>
</dbReference>
<proteinExistence type="inferred from homology"/>
<evidence type="ECO:0000259" key="10">
    <source>
        <dbReference type="Pfam" id="PF01425"/>
    </source>
</evidence>